<name>A0A229RVA9_9PSEU</name>
<sequence>MPPDLAEAMKAIHTSVAQAPPFHDSDDKVIALGNGVIMLDGASAFVPGPVPPGVYADALGTGLRRHLDNDPAADLTGVLADTIHDVAVHLDLRPGHSPSSTVTILRAHDGWTDILMLGDNLAVLPGLTITDPRLSRLDLEPSCLYRHRLAQGTGFDQTHRAFLHELQTQQAARRNRPGGYWIAEADPTATQHAIVHRIRADDVPRAVLATDGAYKPMRHLGITDWPTISSASAADLDGILKQCHAVGSRRGFSQLVSQIASLVFCWWTRPMNIRPGTLPRMTRRSLRAKCGARPHGGRRDRSACIARGRT</sequence>
<protein>
    <recommendedName>
        <fullName evidence="4">PPM-type phosphatase domain-containing protein</fullName>
    </recommendedName>
</protein>
<keyword evidence="3" id="KW-1185">Reference proteome</keyword>
<comment type="caution">
    <text evidence="2">The sequence shown here is derived from an EMBL/GenBank/DDBJ whole genome shotgun (WGS) entry which is preliminary data.</text>
</comment>
<evidence type="ECO:0000313" key="3">
    <source>
        <dbReference type="Proteomes" id="UP000215223"/>
    </source>
</evidence>
<dbReference type="EMBL" id="NMQT01000102">
    <property type="protein sequence ID" value="OXM50294.1"/>
    <property type="molecule type" value="Genomic_DNA"/>
</dbReference>
<organism evidence="2 3">
    <name type="scientific">Amycolatopsis thailandensis</name>
    <dbReference type="NCBI Taxonomy" id="589330"/>
    <lineage>
        <taxon>Bacteria</taxon>
        <taxon>Bacillati</taxon>
        <taxon>Actinomycetota</taxon>
        <taxon>Actinomycetes</taxon>
        <taxon>Pseudonocardiales</taxon>
        <taxon>Pseudonocardiaceae</taxon>
        <taxon>Amycolatopsis</taxon>
    </lineage>
</organism>
<gene>
    <name evidence="2" type="ORF">CFP71_28090</name>
</gene>
<evidence type="ECO:0000313" key="2">
    <source>
        <dbReference type="EMBL" id="OXM50294.1"/>
    </source>
</evidence>
<evidence type="ECO:0000256" key="1">
    <source>
        <dbReference type="SAM" id="MobiDB-lite"/>
    </source>
</evidence>
<dbReference type="AlphaFoldDB" id="A0A229RVA9"/>
<dbReference type="Proteomes" id="UP000215223">
    <property type="component" value="Unassembled WGS sequence"/>
</dbReference>
<reference evidence="2 3" key="1">
    <citation type="submission" date="2017-07" db="EMBL/GenBank/DDBJ databases">
        <title>Amycolatopsis thailandensis Genome sequencing and assembly.</title>
        <authorList>
            <person name="Kaur N."/>
            <person name="Mayilraj S."/>
        </authorList>
    </citation>
    <scope>NUCLEOTIDE SEQUENCE [LARGE SCALE GENOMIC DNA]</scope>
    <source>
        <strain evidence="2 3">JCM 16380</strain>
    </source>
</reference>
<accession>A0A229RVA9</accession>
<evidence type="ECO:0008006" key="4">
    <source>
        <dbReference type="Google" id="ProtNLM"/>
    </source>
</evidence>
<proteinExistence type="predicted"/>
<feature type="region of interest" description="Disordered" evidence="1">
    <location>
        <begin position="290"/>
        <end position="310"/>
    </location>
</feature>